<comment type="catalytic activity">
    <reaction evidence="1">
        <text>ATP + protein L-histidine = ADP + protein N-phospho-L-histidine.</text>
        <dbReference type="EC" id="2.7.13.3"/>
    </reaction>
</comment>
<dbReference type="Gene3D" id="1.10.287.130">
    <property type="match status" value="1"/>
</dbReference>
<feature type="transmembrane region" description="Helical" evidence="5">
    <location>
        <begin position="48"/>
        <end position="70"/>
    </location>
</feature>
<evidence type="ECO:0000259" key="7">
    <source>
        <dbReference type="PROSITE" id="PS50113"/>
    </source>
</evidence>
<dbReference type="SUPFAM" id="SSF55874">
    <property type="entry name" value="ATPase domain of HSP90 chaperone/DNA topoisomerase II/histidine kinase"/>
    <property type="match status" value="1"/>
</dbReference>
<dbReference type="CDD" id="cd16922">
    <property type="entry name" value="HATPase_EvgS-ArcB-TorS-like"/>
    <property type="match status" value="1"/>
</dbReference>
<dbReference type="InterPro" id="IPR005467">
    <property type="entry name" value="His_kinase_dom"/>
</dbReference>
<dbReference type="InterPro" id="IPR035965">
    <property type="entry name" value="PAS-like_dom_sf"/>
</dbReference>
<dbReference type="GO" id="GO:0005524">
    <property type="term" value="F:ATP binding"/>
    <property type="evidence" value="ECO:0007669"/>
    <property type="project" value="UniProtKB-KW"/>
</dbReference>
<dbReference type="InterPro" id="IPR003661">
    <property type="entry name" value="HisK_dim/P_dom"/>
</dbReference>
<dbReference type="InterPro" id="IPR000700">
    <property type="entry name" value="PAS-assoc_C"/>
</dbReference>
<dbReference type="EC" id="2.7.13.3" evidence="2"/>
<dbReference type="SUPFAM" id="SSF47384">
    <property type="entry name" value="Homodimeric domain of signal transducing histidine kinase"/>
    <property type="match status" value="1"/>
</dbReference>
<dbReference type="PROSITE" id="PS50113">
    <property type="entry name" value="PAC"/>
    <property type="match status" value="1"/>
</dbReference>
<evidence type="ECO:0000313" key="8">
    <source>
        <dbReference type="EMBL" id="MDQ8207680.1"/>
    </source>
</evidence>
<dbReference type="CDD" id="cd00082">
    <property type="entry name" value="HisKA"/>
    <property type="match status" value="1"/>
</dbReference>
<sequence>MNSQLKQLKANRKAGYLNLFGRRMGLGIYTLLVLALISALGFPQGGSVGGLLLFPLVLGLAVVAGLLFQLVGAITSLVLLLLIGGIAFFMELGVFASLSKFDGIFFMVGFSSLLAAFACVAAFAVGVRQRTVDHSAQRQNLLYKIFDALPIGIWVRARDGRSLFVNERWAEFSPLSAQEIFSSGSTEPPVDLGDEWNQLVSEVLDAEDSAVRYQSIELTDARGKELSMTLLTLRMLVDQEDDFGTLSLLIDETALRLYEKKMQQSEQNLHLALNNARMGFWDENLKTKQVNCDENWYHLLGVEHVAGDSPLEIWEKRLHPDDRSRVCELYQDFYKKGDGSLRVDYRIRNAQQQYVWMQDSVRITEFEVDGSPRRVMGTMQDITDQKQAELELQQAKERAELGNRIKSQFIATISHEIRTPLNAIIGLSSLITESELEEESLDLAQTIHSSGRGLLLLVNDILDFSKIEAGRLELEVQEFPLLLCFEDCVKLFKARAAEKNVEISLQLSEQLSEFAAGDMERLRQVVQNLLSNALKFTDEGEVHVTVRSVRLEDIDAAHRPDPLEPIGYLDHPEHGYLEVRVQDTGIGIPEDRQHVLFEAFSQVDASTTRKYGGTGLGLVICKRLVNAMGGCIWVESEAGAGATFAFVVRTEFIADHLPLEGVTRSPFEPVERIAGMHPCDILVVGPEEATRAITASCRQLGYTPHAAEDYDLSGHSYRRRHYNIMFIWMEDELEALELARKVSAAPNSIKPDFIIGCGPVEQKISKDRCRLSGMHDVVQCKLRPQVISDVILSALGVRD</sequence>
<dbReference type="Pfam" id="PF02518">
    <property type="entry name" value="HATPase_c"/>
    <property type="match status" value="1"/>
</dbReference>
<dbReference type="InterPro" id="IPR036097">
    <property type="entry name" value="HisK_dim/P_sf"/>
</dbReference>
<evidence type="ECO:0000259" key="6">
    <source>
        <dbReference type="PROSITE" id="PS50109"/>
    </source>
</evidence>
<keyword evidence="3" id="KW-0597">Phosphoprotein</keyword>
<feature type="domain" description="PAC" evidence="7">
    <location>
        <begin position="341"/>
        <end position="394"/>
    </location>
</feature>
<dbReference type="InterPro" id="IPR036890">
    <property type="entry name" value="HATPase_C_sf"/>
</dbReference>
<dbReference type="PROSITE" id="PS50109">
    <property type="entry name" value="HIS_KIN"/>
    <property type="match status" value="1"/>
</dbReference>
<organism evidence="8 9">
    <name type="scientific">Thalassobacterium maritimum</name>
    <dbReference type="NCBI Taxonomy" id="3041265"/>
    <lineage>
        <taxon>Bacteria</taxon>
        <taxon>Pseudomonadati</taxon>
        <taxon>Verrucomicrobiota</taxon>
        <taxon>Opitutia</taxon>
        <taxon>Puniceicoccales</taxon>
        <taxon>Coraliomargaritaceae</taxon>
        <taxon>Thalassobacterium</taxon>
    </lineage>
</organism>
<gene>
    <name evidence="8" type="ORF">QEH52_09180</name>
</gene>
<reference evidence="8 9" key="1">
    <citation type="submission" date="2023-04" db="EMBL/GenBank/DDBJ databases">
        <title>A novel bacteria isolated from coastal sediment.</title>
        <authorList>
            <person name="Liu X.-J."/>
            <person name="Du Z.-J."/>
        </authorList>
    </citation>
    <scope>NUCLEOTIDE SEQUENCE [LARGE SCALE GENOMIC DNA]</scope>
    <source>
        <strain evidence="8 9">SDUM461003</strain>
    </source>
</reference>
<evidence type="ECO:0000256" key="3">
    <source>
        <dbReference type="ARBA" id="ARBA00022553"/>
    </source>
</evidence>
<keyword evidence="8" id="KW-0067">ATP-binding</keyword>
<feature type="domain" description="Histidine kinase" evidence="6">
    <location>
        <begin position="412"/>
        <end position="652"/>
    </location>
</feature>
<evidence type="ECO:0000256" key="4">
    <source>
        <dbReference type="ARBA" id="ARBA00023012"/>
    </source>
</evidence>
<keyword evidence="5" id="KW-0472">Membrane</keyword>
<dbReference type="InterPro" id="IPR004358">
    <property type="entry name" value="Sig_transdc_His_kin-like_C"/>
</dbReference>
<dbReference type="PRINTS" id="PR00344">
    <property type="entry name" value="BCTRLSENSOR"/>
</dbReference>
<dbReference type="Pfam" id="PF08447">
    <property type="entry name" value="PAS_3"/>
    <property type="match status" value="1"/>
</dbReference>
<keyword evidence="5" id="KW-1133">Transmembrane helix</keyword>
<dbReference type="InterPro" id="IPR001610">
    <property type="entry name" value="PAC"/>
</dbReference>
<keyword evidence="5" id="KW-0812">Transmembrane</keyword>
<dbReference type="SUPFAM" id="SSF55785">
    <property type="entry name" value="PYP-like sensor domain (PAS domain)"/>
    <property type="match status" value="2"/>
</dbReference>
<keyword evidence="8" id="KW-0547">Nucleotide-binding</keyword>
<comment type="caution">
    <text evidence="8">The sequence shown here is derived from an EMBL/GenBank/DDBJ whole genome shotgun (WGS) entry which is preliminary data.</text>
</comment>
<dbReference type="Pfam" id="PF00512">
    <property type="entry name" value="HisKA"/>
    <property type="match status" value="1"/>
</dbReference>
<dbReference type="InterPro" id="IPR003594">
    <property type="entry name" value="HATPase_dom"/>
</dbReference>
<feature type="transmembrane region" description="Helical" evidence="5">
    <location>
        <begin position="77"/>
        <end position="98"/>
    </location>
</feature>
<dbReference type="EMBL" id="JARXHW010000017">
    <property type="protein sequence ID" value="MDQ8207680.1"/>
    <property type="molecule type" value="Genomic_DNA"/>
</dbReference>
<name>A0ABU1AX19_9BACT</name>
<dbReference type="SMART" id="SM00388">
    <property type="entry name" value="HisKA"/>
    <property type="match status" value="1"/>
</dbReference>
<evidence type="ECO:0000256" key="1">
    <source>
        <dbReference type="ARBA" id="ARBA00000085"/>
    </source>
</evidence>
<dbReference type="PANTHER" id="PTHR45339">
    <property type="entry name" value="HYBRID SIGNAL TRANSDUCTION HISTIDINE KINASE J"/>
    <property type="match status" value="1"/>
</dbReference>
<dbReference type="SMART" id="SM00387">
    <property type="entry name" value="HATPase_c"/>
    <property type="match status" value="1"/>
</dbReference>
<proteinExistence type="predicted"/>
<dbReference type="Gene3D" id="3.30.565.10">
    <property type="entry name" value="Histidine kinase-like ATPase, C-terminal domain"/>
    <property type="match status" value="1"/>
</dbReference>
<dbReference type="InterPro" id="IPR013655">
    <property type="entry name" value="PAS_fold_3"/>
</dbReference>
<feature type="transmembrane region" description="Helical" evidence="5">
    <location>
        <begin position="104"/>
        <end position="127"/>
    </location>
</feature>
<dbReference type="PANTHER" id="PTHR45339:SF1">
    <property type="entry name" value="HYBRID SIGNAL TRANSDUCTION HISTIDINE KINASE J"/>
    <property type="match status" value="1"/>
</dbReference>
<evidence type="ECO:0000313" key="9">
    <source>
        <dbReference type="Proteomes" id="UP001225316"/>
    </source>
</evidence>
<keyword evidence="9" id="KW-1185">Reference proteome</keyword>
<feature type="transmembrane region" description="Helical" evidence="5">
    <location>
        <begin position="20"/>
        <end position="42"/>
    </location>
</feature>
<protein>
    <recommendedName>
        <fullName evidence="2">histidine kinase</fullName>
        <ecNumber evidence="2">2.7.13.3</ecNumber>
    </recommendedName>
</protein>
<dbReference type="SMART" id="SM00086">
    <property type="entry name" value="PAC"/>
    <property type="match status" value="1"/>
</dbReference>
<dbReference type="Gene3D" id="3.30.450.20">
    <property type="entry name" value="PAS domain"/>
    <property type="match status" value="2"/>
</dbReference>
<accession>A0ABU1AX19</accession>
<evidence type="ECO:0000256" key="2">
    <source>
        <dbReference type="ARBA" id="ARBA00012438"/>
    </source>
</evidence>
<dbReference type="RefSeq" id="WP_308949901.1">
    <property type="nucleotide sequence ID" value="NZ_JARXHW010000017.1"/>
</dbReference>
<evidence type="ECO:0000256" key="5">
    <source>
        <dbReference type="SAM" id="Phobius"/>
    </source>
</evidence>
<dbReference type="Proteomes" id="UP001225316">
    <property type="component" value="Unassembled WGS sequence"/>
</dbReference>
<keyword evidence="4" id="KW-0902">Two-component regulatory system</keyword>